<dbReference type="InterPro" id="IPR023485">
    <property type="entry name" value="Ptyr_pPase"/>
</dbReference>
<dbReference type="SUPFAM" id="SSF52788">
    <property type="entry name" value="Phosphotyrosine protein phosphatases I"/>
    <property type="match status" value="1"/>
</dbReference>
<dbReference type="EMBL" id="CP117812">
    <property type="protein sequence ID" value="WDE99060.1"/>
    <property type="molecule type" value="Genomic_DNA"/>
</dbReference>
<dbReference type="Pfam" id="PF01451">
    <property type="entry name" value="LMWPc"/>
    <property type="match status" value="1"/>
</dbReference>
<name>A0ABY7VY10_9BACT</name>
<dbReference type="CDD" id="cd16343">
    <property type="entry name" value="LMWPTP"/>
    <property type="match status" value="1"/>
</dbReference>
<dbReference type="Proteomes" id="UP001214250">
    <property type="component" value="Chromosome 2"/>
</dbReference>
<dbReference type="PANTHER" id="PTHR47439:SF1">
    <property type="entry name" value="ACID PHOSPHATASE"/>
    <property type="match status" value="1"/>
</dbReference>
<sequence>MKKVLFICLGNICRSPAAEGVFLSKLSERNLEGEFLVDSAGTSAYHSGARADERMISHAEKRGFDLASRSRKLLSEDFDRFDYIIAMDSSNLKNMQQICGERKCLAQSLLMTDFCREFEDAQSIPDPYYGGGEGFERVLDLLEDSCEGLIEYLLNSCSNEAYS</sequence>
<dbReference type="PANTHER" id="PTHR47439">
    <property type="entry name" value="LOW MOLECULAR WEIGHT PHOSPHOTYROSINE PROTEIN PHOSPHATASE-RELATED"/>
    <property type="match status" value="1"/>
</dbReference>
<evidence type="ECO:0000313" key="4">
    <source>
        <dbReference type="EMBL" id="WDE99060.1"/>
    </source>
</evidence>
<reference evidence="4 5" key="1">
    <citation type="submission" date="2023-02" db="EMBL/GenBank/DDBJ databases">
        <title>Genome sequence of Lentisphaera profundi SAORIC-696.</title>
        <authorList>
            <person name="Kim e."/>
            <person name="Cho J.-C."/>
            <person name="Choi A."/>
            <person name="Kang I."/>
        </authorList>
    </citation>
    <scope>NUCLEOTIDE SEQUENCE [LARGE SCALE GENOMIC DNA]</scope>
    <source>
        <strain evidence="4 5">SAORIC-696</strain>
    </source>
</reference>
<protein>
    <submittedName>
        <fullName evidence="4">Low molecular weight phosphotyrosine protein phosphatase</fullName>
    </submittedName>
</protein>
<dbReference type="RefSeq" id="WP_274153922.1">
    <property type="nucleotide sequence ID" value="NZ_CP117812.1"/>
</dbReference>
<comment type="similarity">
    <text evidence="1">Belongs to the low molecular weight phosphotyrosine protein phosphatase family.</text>
</comment>
<dbReference type="SMART" id="SM00226">
    <property type="entry name" value="LMWPc"/>
    <property type="match status" value="1"/>
</dbReference>
<dbReference type="InterPro" id="IPR017867">
    <property type="entry name" value="Tyr_phospatase_low_mol_wt"/>
</dbReference>
<feature type="domain" description="Phosphotyrosine protein phosphatase I" evidence="3">
    <location>
        <begin position="2"/>
        <end position="152"/>
    </location>
</feature>
<dbReference type="PRINTS" id="PR00719">
    <property type="entry name" value="LMWPTPASE"/>
</dbReference>
<dbReference type="InterPro" id="IPR036196">
    <property type="entry name" value="Ptyr_pPase_sf"/>
</dbReference>
<evidence type="ECO:0000259" key="3">
    <source>
        <dbReference type="SMART" id="SM00226"/>
    </source>
</evidence>
<dbReference type="InterPro" id="IPR052995">
    <property type="entry name" value="LMW-PTP"/>
</dbReference>
<proteinExistence type="inferred from homology"/>
<dbReference type="Gene3D" id="3.40.50.2300">
    <property type="match status" value="1"/>
</dbReference>
<keyword evidence="2" id="KW-0378">Hydrolase</keyword>
<accession>A0ABY7VY10</accession>
<evidence type="ECO:0000256" key="1">
    <source>
        <dbReference type="ARBA" id="ARBA00011063"/>
    </source>
</evidence>
<gene>
    <name evidence="4" type="ORF">PQO03_14580</name>
</gene>
<evidence type="ECO:0000313" key="5">
    <source>
        <dbReference type="Proteomes" id="UP001214250"/>
    </source>
</evidence>
<evidence type="ECO:0000256" key="2">
    <source>
        <dbReference type="ARBA" id="ARBA00022801"/>
    </source>
</evidence>
<keyword evidence="5" id="KW-1185">Reference proteome</keyword>
<organism evidence="4 5">
    <name type="scientific">Lentisphaera profundi</name>
    <dbReference type="NCBI Taxonomy" id="1658616"/>
    <lineage>
        <taxon>Bacteria</taxon>
        <taxon>Pseudomonadati</taxon>
        <taxon>Lentisphaerota</taxon>
        <taxon>Lentisphaeria</taxon>
        <taxon>Lentisphaerales</taxon>
        <taxon>Lentisphaeraceae</taxon>
        <taxon>Lentisphaera</taxon>
    </lineage>
</organism>